<dbReference type="InterPro" id="IPR002110">
    <property type="entry name" value="Ankyrin_rpt"/>
</dbReference>
<dbReference type="SUPFAM" id="SSF140860">
    <property type="entry name" value="Pseudo ankyrin repeat-like"/>
    <property type="match status" value="1"/>
</dbReference>
<dbReference type="VEuPathDB" id="TrichDB:TVAGG3_0249020"/>
<dbReference type="SUPFAM" id="SSF48403">
    <property type="entry name" value="Ankyrin repeat"/>
    <property type="match status" value="1"/>
</dbReference>
<keyword evidence="4" id="KW-1185">Reference proteome</keyword>
<dbReference type="eggNOG" id="KOG1082">
    <property type="taxonomic scope" value="Eukaryota"/>
</dbReference>
<dbReference type="KEGG" id="tva:4747300"/>
<gene>
    <name evidence="3" type="ORF">TVAG_385980</name>
</gene>
<feature type="domain" description="DUF3447" evidence="2">
    <location>
        <begin position="58"/>
        <end position="133"/>
    </location>
</feature>
<keyword evidence="1" id="KW-0040">ANK repeat</keyword>
<dbReference type="InterPro" id="IPR020683">
    <property type="entry name" value="DUF3447"/>
</dbReference>
<dbReference type="PANTHER" id="PTHR24182:SF13">
    <property type="entry name" value="LD18443P"/>
    <property type="match status" value="1"/>
</dbReference>
<dbReference type="SMR" id="A2FZN7"/>
<dbReference type="SMART" id="SM00248">
    <property type="entry name" value="ANK"/>
    <property type="match status" value="7"/>
</dbReference>
<reference evidence="3" key="2">
    <citation type="journal article" date="2007" name="Science">
        <title>Draft genome sequence of the sexually transmitted pathogen Trichomonas vaginalis.</title>
        <authorList>
            <person name="Carlton J.M."/>
            <person name="Hirt R.P."/>
            <person name="Silva J.C."/>
            <person name="Delcher A.L."/>
            <person name="Schatz M."/>
            <person name="Zhao Q."/>
            <person name="Wortman J.R."/>
            <person name="Bidwell S.L."/>
            <person name="Alsmark U.C.M."/>
            <person name="Besteiro S."/>
            <person name="Sicheritz-Ponten T."/>
            <person name="Noel C.J."/>
            <person name="Dacks J.B."/>
            <person name="Foster P.G."/>
            <person name="Simillion C."/>
            <person name="Van de Peer Y."/>
            <person name="Miranda-Saavedra D."/>
            <person name="Barton G.J."/>
            <person name="Westrop G.D."/>
            <person name="Mueller S."/>
            <person name="Dessi D."/>
            <person name="Fiori P.L."/>
            <person name="Ren Q."/>
            <person name="Paulsen I."/>
            <person name="Zhang H."/>
            <person name="Bastida-Corcuera F.D."/>
            <person name="Simoes-Barbosa A."/>
            <person name="Brown M.T."/>
            <person name="Hayes R.D."/>
            <person name="Mukherjee M."/>
            <person name="Okumura C.Y."/>
            <person name="Schneider R."/>
            <person name="Smith A.J."/>
            <person name="Vanacova S."/>
            <person name="Villalvazo M."/>
            <person name="Haas B.J."/>
            <person name="Pertea M."/>
            <person name="Feldblyum T.V."/>
            <person name="Utterback T.R."/>
            <person name="Shu C.L."/>
            <person name="Osoegawa K."/>
            <person name="de Jong P.J."/>
            <person name="Hrdy I."/>
            <person name="Horvathova L."/>
            <person name="Zubacova Z."/>
            <person name="Dolezal P."/>
            <person name="Malik S.B."/>
            <person name="Logsdon J.M. Jr."/>
            <person name="Henze K."/>
            <person name="Gupta A."/>
            <person name="Wang C.C."/>
            <person name="Dunne R.L."/>
            <person name="Upcroft J.A."/>
            <person name="Upcroft P."/>
            <person name="White O."/>
            <person name="Salzberg S.L."/>
            <person name="Tang P."/>
            <person name="Chiu C.-H."/>
            <person name="Lee Y.-S."/>
            <person name="Embley T.M."/>
            <person name="Coombs G.H."/>
            <person name="Mottram J.C."/>
            <person name="Tachezy J."/>
            <person name="Fraser-Liggett C.M."/>
            <person name="Johnson P.J."/>
        </authorList>
    </citation>
    <scope>NUCLEOTIDE SEQUENCE [LARGE SCALE GENOMIC DNA]</scope>
    <source>
        <strain evidence="3">G3</strain>
    </source>
</reference>
<dbReference type="STRING" id="5722.A2FZN7"/>
<dbReference type="OrthoDB" id="273147at2759"/>
<feature type="repeat" description="ANK" evidence="1">
    <location>
        <begin position="171"/>
        <end position="203"/>
    </location>
</feature>
<feature type="repeat" description="ANK" evidence="1">
    <location>
        <begin position="237"/>
        <end position="269"/>
    </location>
</feature>
<proteinExistence type="predicted"/>
<dbReference type="RefSeq" id="XP_001302558.1">
    <property type="nucleotide sequence ID" value="XM_001302557.1"/>
</dbReference>
<dbReference type="PROSITE" id="PS50088">
    <property type="entry name" value="ANK_REPEAT"/>
    <property type="match status" value="4"/>
</dbReference>
<dbReference type="EMBL" id="DS114182">
    <property type="protein sequence ID" value="EAX89628.1"/>
    <property type="molecule type" value="Genomic_DNA"/>
</dbReference>
<dbReference type="AlphaFoldDB" id="A2FZN7"/>
<evidence type="ECO:0000313" key="4">
    <source>
        <dbReference type="Proteomes" id="UP000001542"/>
    </source>
</evidence>
<dbReference type="VEuPathDB" id="TrichDB:TVAG_385980"/>
<evidence type="ECO:0000259" key="2">
    <source>
        <dbReference type="Pfam" id="PF11929"/>
    </source>
</evidence>
<dbReference type="Pfam" id="PF11929">
    <property type="entry name" value="DUF3447"/>
    <property type="match status" value="1"/>
</dbReference>
<dbReference type="InParanoid" id="A2FZN7"/>
<dbReference type="Proteomes" id="UP000001542">
    <property type="component" value="Unassembled WGS sequence"/>
</dbReference>
<dbReference type="Gene3D" id="1.25.40.20">
    <property type="entry name" value="Ankyrin repeat-containing domain"/>
    <property type="match status" value="1"/>
</dbReference>
<evidence type="ECO:0000256" key="1">
    <source>
        <dbReference type="PROSITE-ProRule" id="PRU00023"/>
    </source>
</evidence>
<evidence type="ECO:0000313" key="3">
    <source>
        <dbReference type="EMBL" id="EAX89628.1"/>
    </source>
</evidence>
<name>A2FZN7_TRIV3</name>
<accession>A2FZN7</accession>
<dbReference type="PROSITE" id="PS50297">
    <property type="entry name" value="ANK_REP_REGION"/>
    <property type="match status" value="3"/>
</dbReference>
<feature type="repeat" description="ANK" evidence="1">
    <location>
        <begin position="204"/>
        <end position="236"/>
    </location>
</feature>
<feature type="repeat" description="ANK" evidence="1">
    <location>
        <begin position="270"/>
        <end position="302"/>
    </location>
</feature>
<protein>
    <recommendedName>
        <fullName evidence="2">DUF3447 domain-containing protein</fullName>
    </recommendedName>
</protein>
<dbReference type="Pfam" id="PF12796">
    <property type="entry name" value="Ank_2"/>
    <property type="match status" value="1"/>
</dbReference>
<organism evidence="3 4">
    <name type="scientific">Trichomonas vaginalis (strain ATCC PRA-98 / G3)</name>
    <dbReference type="NCBI Taxonomy" id="412133"/>
    <lineage>
        <taxon>Eukaryota</taxon>
        <taxon>Metamonada</taxon>
        <taxon>Parabasalia</taxon>
        <taxon>Trichomonadida</taxon>
        <taxon>Trichomonadidae</taxon>
        <taxon>Trichomonas</taxon>
    </lineage>
</organism>
<sequence>MNDDLKSFIMFTEETDFDPSIRFFATKLYPLKYYELSFIELCCYHGAVNCFKLLRSKFNSQITKGCLQLSFLGGNPEILNECLKYQKPNDECMDFAIASHNIDFVTFLMNEHKLQINLNKCIEYKNLQAFFIYLDQTKDIKNCFVKSTSFNIPSLCAYLLNNGANLKMCDEYFTPFQTAINYDCLEMVEFLIDSGGSIHTVDEYGKSLLHDAAASNSKRIIEFLIAHGLDVNCKDNDGYTPLHQAAEFNCLEATEQLIVHGANINEKCDLGDTALHIAAENDSIEVAEYFVSHGIDIFAKNNEEKDAAYIAAWEFHKEILNNIISYLPNESDKDSYYEIMDRER</sequence>
<dbReference type="InterPro" id="IPR036770">
    <property type="entry name" value="Ankyrin_rpt-contain_sf"/>
</dbReference>
<reference evidence="3" key="1">
    <citation type="submission" date="2006-10" db="EMBL/GenBank/DDBJ databases">
        <authorList>
            <person name="Amadeo P."/>
            <person name="Zhao Q."/>
            <person name="Wortman J."/>
            <person name="Fraser-Liggett C."/>
            <person name="Carlton J."/>
        </authorList>
    </citation>
    <scope>NUCLEOTIDE SEQUENCE</scope>
    <source>
        <strain evidence="3">G3</strain>
    </source>
</reference>
<dbReference type="PANTHER" id="PTHR24182">
    <property type="entry name" value="ANKYRIN REPEAT AND SOCS BOX CONTAINING 4"/>
    <property type="match status" value="1"/>
</dbReference>